<accession>A0ABI8A5X6</accession>
<dbReference type="Ensembl" id="ENSFCTT00005078061.1">
    <property type="protein sequence ID" value="ENSFCTP00005054539.1"/>
    <property type="gene ID" value="ENSFCTG00005027647.1"/>
</dbReference>
<dbReference type="GeneTree" id="ENSGT00900000143658"/>
<name>A0ABI8A5X6_FELCA</name>
<keyword evidence="2" id="KW-1185">Reference proteome</keyword>
<reference evidence="1" key="2">
    <citation type="submission" date="2025-08" db="UniProtKB">
        <authorList>
            <consortium name="Ensembl"/>
        </authorList>
    </citation>
    <scope>IDENTIFICATION</scope>
    <source>
        <strain evidence="1">breed Abyssinian</strain>
    </source>
</reference>
<dbReference type="Proteomes" id="UP000823872">
    <property type="component" value="Chromosome B3"/>
</dbReference>
<reference evidence="1 2" key="1">
    <citation type="submission" date="2021-02" db="EMBL/GenBank/DDBJ databases">
        <title>Safari Cat Assemblies.</title>
        <authorList>
            <person name="Bredemeyer K.R."/>
            <person name="Murphy W.J."/>
        </authorList>
    </citation>
    <scope>NUCLEOTIDE SEQUENCE [LARGE SCALE GENOMIC DNA]</scope>
</reference>
<evidence type="ECO:0000313" key="2">
    <source>
        <dbReference type="Proteomes" id="UP000823872"/>
    </source>
</evidence>
<reference evidence="1" key="3">
    <citation type="submission" date="2025-09" db="UniProtKB">
        <authorList>
            <consortium name="Ensembl"/>
        </authorList>
    </citation>
    <scope>IDENTIFICATION</scope>
    <source>
        <strain evidence="1">breed Abyssinian</strain>
    </source>
</reference>
<sequence length="56" mass="6574">MVTKYFLKGKCYDTMYECNSSNLPLTIWCLNTLVYISGVVCKPKLTFSVVRLFFFF</sequence>
<proteinExistence type="predicted"/>
<organism evidence="1 2">
    <name type="scientific">Felis catus</name>
    <name type="common">Cat</name>
    <name type="synonym">Felis silvestris catus</name>
    <dbReference type="NCBI Taxonomy" id="9685"/>
    <lineage>
        <taxon>Eukaryota</taxon>
        <taxon>Metazoa</taxon>
        <taxon>Chordata</taxon>
        <taxon>Craniata</taxon>
        <taxon>Vertebrata</taxon>
        <taxon>Euteleostomi</taxon>
        <taxon>Mammalia</taxon>
        <taxon>Eutheria</taxon>
        <taxon>Laurasiatheria</taxon>
        <taxon>Carnivora</taxon>
        <taxon>Feliformia</taxon>
        <taxon>Felidae</taxon>
        <taxon>Felinae</taxon>
        <taxon>Felis</taxon>
    </lineage>
</organism>
<protein>
    <submittedName>
        <fullName evidence="1">Uncharacterized protein</fullName>
    </submittedName>
</protein>
<evidence type="ECO:0000313" key="1">
    <source>
        <dbReference type="Ensembl" id="ENSFCTP00005054539.1"/>
    </source>
</evidence>